<accession>A0A1B2M0C7</accession>
<evidence type="ECO:0000256" key="3">
    <source>
        <dbReference type="ARBA" id="ARBA00022833"/>
    </source>
</evidence>
<evidence type="ECO:0000256" key="2">
    <source>
        <dbReference type="ARBA" id="ARBA00022723"/>
    </source>
</evidence>
<feature type="domain" description="CENP-V/GFA" evidence="5">
    <location>
        <begin position="4"/>
        <end position="118"/>
    </location>
</feature>
<dbReference type="KEGG" id="ala:BFG52_09945"/>
<dbReference type="STRING" id="1789224.BFG52_09945"/>
<dbReference type="EMBL" id="CP016895">
    <property type="protein sequence ID" value="AOA58642.1"/>
    <property type="molecule type" value="Genomic_DNA"/>
</dbReference>
<dbReference type="Proteomes" id="UP000093391">
    <property type="component" value="Chromosome"/>
</dbReference>
<keyword evidence="7" id="KW-1185">Reference proteome</keyword>
<sequence length="142" mass="15955">MKKVSGQCLCGAVQFSLQPKNNQLSSCHCSICRRQAGGVNLNIEIVADSLVFSAQQALKYYDSSAWGERAFCSDCGTHLFWRSKDQQYCNVNPFILAELPEDTYLATEIYIDNKPDYYTFAGQRQQLTEADIIAMFSPQTDA</sequence>
<dbReference type="Gene3D" id="3.90.1590.10">
    <property type="entry name" value="glutathione-dependent formaldehyde- activating enzyme (gfa)"/>
    <property type="match status" value="1"/>
</dbReference>
<evidence type="ECO:0000256" key="4">
    <source>
        <dbReference type="ARBA" id="ARBA00023239"/>
    </source>
</evidence>
<gene>
    <name evidence="6" type="ORF">BFG52_09945</name>
</gene>
<proteinExistence type="inferred from homology"/>
<dbReference type="InterPro" id="IPR011057">
    <property type="entry name" value="Mss4-like_sf"/>
</dbReference>
<dbReference type="OrthoDB" id="4188830at2"/>
<dbReference type="Pfam" id="PF04828">
    <property type="entry name" value="GFA"/>
    <property type="match status" value="1"/>
</dbReference>
<comment type="similarity">
    <text evidence="1">Belongs to the Gfa family.</text>
</comment>
<protein>
    <submittedName>
        <fullName evidence="6">S-(Hydroxymethyl)glutathione synthase</fullName>
    </submittedName>
</protein>
<evidence type="ECO:0000313" key="6">
    <source>
        <dbReference type="EMBL" id="AOA58642.1"/>
    </source>
</evidence>
<dbReference type="RefSeq" id="WP_067555472.1">
    <property type="nucleotide sequence ID" value="NZ_CP016895.1"/>
</dbReference>
<keyword evidence="4" id="KW-0456">Lyase</keyword>
<dbReference type="AlphaFoldDB" id="A0A1B2M0C7"/>
<organism evidence="6 7">
    <name type="scientific">Acinetobacter larvae</name>
    <dbReference type="NCBI Taxonomy" id="1789224"/>
    <lineage>
        <taxon>Bacteria</taxon>
        <taxon>Pseudomonadati</taxon>
        <taxon>Pseudomonadota</taxon>
        <taxon>Gammaproteobacteria</taxon>
        <taxon>Moraxellales</taxon>
        <taxon>Moraxellaceae</taxon>
        <taxon>Acinetobacter</taxon>
    </lineage>
</organism>
<reference evidence="6 7" key="1">
    <citation type="submission" date="2016-08" db="EMBL/GenBank/DDBJ databases">
        <authorList>
            <person name="Seilhamer J.J."/>
        </authorList>
    </citation>
    <scope>NUCLEOTIDE SEQUENCE [LARGE SCALE GENOMIC DNA]</scope>
    <source>
        <strain evidence="6 7">BRTC-1</strain>
    </source>
</reference>
<keyword evidence="3" id="KW-0862">Zinc</keyword>
<dbReference type="PROSITE" id="PS51891">
    <property type="entry name" value="CENP_V_GFA"/>
    <property type="match status" value="1"/>
</dbReference>
<dbReference type="GO" id="GO:0046872">
    <property type="term" value="F:metal ion binding"/>
    <property type="evidence" value="ECO:0007669"/>
    <property type="project" value="UniProtKB-KW"/>
</dbReference>
<dbReference type="PANTHER" id="PTHR33337:SF40">
    <property type="entry name" value="CENP-V_GFA DOMAIN-CONTAINING PROTEIN-RELATED"/>
    <property type="match status" value="1"/>
</dbReference>
<evidence type="ECO:0000256" key="1">
    <source>
        <dbReference type="ARBA" id="ARBA00005495"/>
    </source>
</evidence>
<evidence type="ECO:0000313" key="7">
    <source>
        <dbReference type="Proteomes" id="UP000093391"/>
    </source>
</evidence>
<dbReference type="InterPro" id="IPR006913">
    <property type="entry name" value="CENP-V/GFA"/>
</dbReference>
<dbReference type="GO" id="GO:0016846">
    <property type="term" value="F:carbon-sulfur lyase activity"/>
    <property type="evidence" value="ECO:0007669"/>
    <property type="project" value="InterPro"/>
</dbReference>
<name>A0A1B2M0C7_9GAMM</name>
<evidence type="ECO:0000259" key="5">
    <source>
        <dbReference type="PROSITE" id="PS51891"/>
    </source>
</evidence>
<dbReference type="SUPFAM" id="SSF51316">
    <property type="entry name" value="Mss4-like"/>
    <property type="match status" value="1"/>
</dbReference>
<keyword evidence="2" id="KW-0479">Metal-binding</keyword>
<dbReference type="PANTHER" id="PTHR33337">
    <property type="entry name" value="GFA DOMAIN-CONTAINING PROTEIN"/>
    <property type="match status" value="1"/>
</dbReference>